<accession>A0A0D0C920</accession>
<dbReference type="AlphaFoldDB" id="A0A0D0C920"/>
<name>A0A0D0C920_9AGAM</name>
<reference evidence="2" key="2">
    <citation type="submission" date="2015-01" db="EMBL/GenBank/DDBJ databases">
        <title>Evolutionary Origins and Diversification of the Mycorrhizal Mutualists.</title>
        <authorList>
            <consortium name="DOE Joint Genome Institute"/>
            <consortium name="Mycorrhizal Genomics Consortium"/>
            <person name="Kohler A."/>
            <person name="Kuo A."/>
            <person name="Nagy L.G."/>
            <person name="Floudas D."/>
            <person name="Copeland A."/>
            <person name="Barry K.W."/>
            <person name="Cichocki N."/>
            <person name="Veneault-Fourrey C."/>
            <person name="LaButti K."/>
            <person name="Lindquist E.A."/>
            <person name="Lipzen A."/>
            <person name="Lundell T."/>
            <person name="Morin E."/>
            <person name="Murat C."/>
            <person name="Riley R."/>
            <person name="Ohm R."/>
            <person name="Sun H."/>
            <person name="Tunlid A."/>
            <person name="Henrissat B."/>
            <person name="Grigoriev I.V."/>
            <person name="Hibbett D.S."/>
            <person name="Martin F."/>
        </authorList>
    </citation>
    <scope>NUCLEOTIDE SEQUENCE [LARGE SCALE GENOMIC DNA]</scope>
    <source>
        <strain evidence="2">Ve08.2h10</strain>
    </source>
</reference>
<reference evidence="1 2" key="1">
    <citation type="submission" date="2014-04" db="EMBL/GenBank/DDBJ databases">
        <authorList>
            <consortium name="DOE Joint Genome Institute"/>
            <person name="Kuo A."/>
            <person name="Kohler A."/>
            <person name="Jargeat P."/>
            <person name="Nagy L.G."/>
            <person name="Floudas D."/>
            <person name="Copeland A."/>
            <person name="Barry K.W."/>
            <person name="Cichocki N."/>
            <person name="Veneault-Fourrey C."/>
            <person name="LaButti K."/>
            <person name="Lindquist E.A."/>
            <person name="Lipzen A."/>
            <person name="Lundell T."/>
            <person name="Morin E."/>
            <person name="Murat C."/>
            <person name="Sun H."/>
            <person name="Tunlid A."/>
            <person name="Henrissat B."/>
            <person name="Grigoriev I.V."/>
            <person name="Hibbett D.S."/>
            <person name="Martin F."/>
            <person name="Nordberg H.P."/>
            <person name="Cantor M.N."/>
            <person name="Hua S.X."/>
        </authorList>
    </citation>
    <scope>NUCLEOTIDE SEQUENCE [LARGE SCALE GENOMIC DNA]</scope>
    <source>
        <strain evidence="1 2">Ve08.2h10</strain>
    </source>
</reference>
<dbReference type="OrthoDB" id="2684872at2759"/>
<sequence>DWCKLQASAVNPLHPSKLRAHVKDIMGQLPSRNWHYLFLGWHKNLLISCPNGLDPKCACNFNKETLGEWFEVWRQLEKYDDVLLSSFHQKDEYIMLAGALGISQDGTVEELKTRIKNYIADPMHAADITQNPCFSGLFLAVGKSCTKNPASPDHPGHPDHTHHINFRILQSSAMHQPYCQHTQHIP</sequence>
<gene>
    <name evidence="1" type="ORF">PAXRUDRAFT_181269</name>
</gene>
<organism evidence="1 2">
    <name type="scientific">Paxillus rubicundulus Ve08.2h10</name>
    <dbReference type="NCBI Taxonomy" id="930991"/>
    <lineage>
        <taxon>Eukaryota</taxon>
        <taxon>Fungi</taxon>
        <taxon>Dikarya</taxon>
        <taxon>Basidiomycota</taxon>
        <taxon>Agaricomycotina</taxon>
        <taxon>Agaricomycetes</taxon>
        <taxon>Agaricomycetidae</taxon>
        <taxon>Boletales</taxon>
        <taxon>Paxilineae</taxon>
        <taxon>Paxillaceae</taxon>
        <taxon>Paxillus</taxon>
    </lineage>
</organism>
<dbReference type="EMBL" id="KN831188">
    <property type="protein sequence ID" value="KIK72138.1"/>
    <property type="molecule type" value="Genomic_DNA"/>
</dbReference>
<keyword evidence="2" id="KW-1185">Reference proteome</keyword>
<proteinExistence type="predicted"/>
<protein>
    <submittedName>
        <fullName evidence="1">Uncharacterized protein</fullName>
    </submittedName>
</protein>
<evidence type="ECO:0000313" key="2">
    <source>
        <dbReference type="Proteomes" id="UP000054538"/>
    </source>
</evidence>
<feature type="non-terminal residue" evidence="1">
    <location>
        <position position="1"/>
    </location>
</feature>
<dbReference type="HOGENOM" id="CLU_1457805_0_0_1"/>
<dbReference type="Proteomes" id="UP000054538">
    <property type="component" value="Unassembled WGS sequence"/>
</dbReference>
<evidence type="ECO:0000313" key="1">
    <source>
        <dbReference type="EMBL" id="KIK72138.1"/>
    </source>
</evidence>
<dbReference type="InParanoid" id="A0A0D0C920"/>